<keyword evidence="1 4" id="KW-0808">Transferase</keyword>
<dbReference type="PANTHER" id="PTHR43877">
    <property type="entry name" value="AMINOALKYLPHOSPHONATE N-ACETYLTRANSFERASE-RELATED-RELATED"/>
    <property type="match status" value="1"/>
</dbReference>
<evidence type="ECO:0000259" key="3">
    <source>
        <dbReference type="PROSITE" id="PS51186"/>
    </source>
</evidence>
<evidence type="ECO:0000313" key="4">
    <source>
        <dbReference type="EMBL" id="TPG18091.1"/>
    </source>
</evidence>
<dbReference type="PROSITE" id="PS51186">
    <property type="entry name" value="GNAT"/>
    <property type="match status" value="1"/>
</dbReference>
<evidence type="ECO:0000256" key="2">
    <source>
        <dbReference type="ARBA" id="ARBA00023315"/>
    </source>
</evidence>
<protein>
    <submittedName>
        <fullName evidence="4">GNAT family N-acetyltransferase</fullName>
    </submittedName>
</protein>
<keyword evidence="5" id="KW-1185">Reference proteome</keyword>
<evidence type="ECO:0000256" key="1">
    <source>
        <dbReference type="ARBA" id="ARBA00022679"/>
    </source>
</evidence>
<dbReference type="InterPro" id="IPR050832">
    <property type="entry name" value="Bact_Acetyltransf"/>
</dbReference>
<dbReference type="AlphaFoldDB" id="A0A502D259"/>
<dbReference type="RefSeq" id="WP_140738005.1">
    <property type="nucleotide sequence ID" value="NZ_RCZM01000002.1"/>
</dbReference>
<dbReference type="SUPFAM" id="SSF55729">
    <property type="entry name" value="Acyl-CoA N-acyltransferases (Nat)"/>
    <property type="match status" value="1"/>
</dbReference>
<dbReference type="OrthoDB" id="70840at2"/>
<sequence>MSALQPPGSGSLSVGAVSFADPRVQRLVDEVQAHYVVIYGGPDDSPVDPTEFEPPRGLFALGAVDGREVAMGGWRHRPDLAGMFDGARVAEIKRMYVAPPGRRQGHAHRVLTFLEDTAREAGADVLVLETGTMQPDAIALYEASGYEPTVRFGHYADSDLSRYFAKPLAPGACVRRGRRCGAQACGWGRCRSA</sequence>
<proteinExistence type="predicted"/>
<keyword evidence="2" id="KW-0012">Acyltransferase</keyword>
<accession>A0A502D259</accession>
<comment type="caution">
    <text evidence="4">The sequence shown here is derived from an EMBL/GenBank/DDBJ whole genome shotgun (WGS) entry which is preliminary data.</text>
</comment>
<dbReference type="InterPro" id="IPR016181">
    <property type="entry name" value="Acyl_CoA_acyltransferase"/>
</dbReference>
<dbReference type="GO" id="GO:0016747">
    <property type="term" value="F:acyltransferase activity, transferring groups other than amino-acyl groups"/>
    <property type="evidence" value="ECO:0007669"/>
    <property type="project" value="InterPro"/>
</dbReference>
<dbReference type="EMBL" id="RCZM01000002">
    <property type="protein sequence ID" value="TPG18091.1"/>
    <property type="molecule type" value="Genomic_DNA"/>
</dbReference>
<dbReference type="Gene3D" id="3.40.630.30">
    <property type="match status" value="1"/>
</dbReference>
<dbReference type="Pfam" id="PF00583">
    <property type="entry name" value="Acetyltransf_1"/>
    <property type="match status" value="1"/>
</dbReference>
<reference evidence="4 5" key="1">
    <citation type="journal article" date="2019" name="Environ. Microbiol.">
        <title>Species interactions and distinct microbial communities in high Arctic permafrost affected cryosols are associated with the CH4 and CO2 gas fluxes.</title>
        <authorList>
            <person name="Altshuler I."/>
            <person name="Hamel J."/>
            <person name="Turney S."/>
            <person name="Magnuson E."/>
            <person name="Levesque R."/>
            <person name="Greer C."/>
            <person name="Whyte L.G."/>
        </authorList>
    </citation>
    <scope>NUCLEOTIDE SEQUENCE [LARGE SCALE GENOMIC DNA]</scope>
    <source>
        <strain evidence="4 5">S9.3A</strain>
    </source>
</reference>
<feature type="domain" description="N-acetyltransferase" evidence="3">
    <location>
        <begin position="17"/>
        <end position="169"/>
    </location>
</feature>
<dbReference type="InterPro" id="IPR000182">
    <property type="entry name" value="GNAT_dom"/>
</dbReference>
<dbReference type="PANTHER" id="PTHR43877:SF2">
    <property type="entry name" value="AMINOALKYLPHOSPHONATE N-ACETYLTRANSFERASE-RELATED"/>
    <property type="match status" value="1"/>
</dbReference>
<dbReference type="CDD" id="cd04301">
    <property type="entry name" value="NAT_SF"/>
    <property type="match status" value="1"/>
</dbReference>
<organism evidence="4 5">
    <name type="scientific">Pedococcus bigeumensis</name>
    <dbReference type="NCBI Taxonomy" id="433644"/>
    <lineage>
        <taxon>Bacteria</taxon>
        <taxon>Bacillati</taxon>
        <taxon>Actinomycetota</taxon>
        <taxon>Actinomycetes</taxon>
        <taxon>Micrococcales</taxon>
        <taxon>Intrasporangiaceae</taxon>
        <taxon>Pedococcus</taxon>
    </lineage>
</organism>
<dbReference type="Proteomes" id="UP000317722">
    <property type="component" value="Unassembled WGS sequence"/>
</dbReference>
<gene>
    <name evidence="4" type="ORF">EAH86_06720</name>
</gene>
<evidence type="ECO:0000313" key="5">
    <source>
        <dbReference type="Proteomes" id="UP000317722"/>
    </source>
</evidence>
<name>A0A502D259_9MICO</name>